<evidence type="ECO:0000313" key="2">
    <source>
        <dbReference type="Proteomes" id="UP000814140"/>
    </source>
</evidence>
<evidence type="ECO:0000313" key="1">
    <source>
        <dbReference type="EMBL" id="KAI0061353.1"/>
    </source>
</evidence>
<name>A0ACB8SYR2_9AGAM</name>
<dbReference type="Proteomes" id="UP000814140">
    <property type="component" value="Unassembled WGS sequence"/>
</dbReference>
<reference evidence="1" key="2">
    <citation type="journal article" date="2022" name="New Phytol.">
        <title>Evolutionary transition to the ectomycorrhizal habit in the genomes of a hyperdiverse lineage of mushroom-forming fungi.</title>
        <authorList>
            <person name="Looney B."/>
            <person name="Miyauchi S."/>
            <person name="Morin E."/>
            <person name="Drula E."/>
            <person name="Courty P.E."/>
            <person name="Kohler A."/>
            <person name="Kuo A."/>
            <person name="LaButti K."/>
            <person name="Pangilinan J."/>
            <person name="Lipzen A."/>
            <person name="Riley R."/>
            <person name="Andreopoulos W."/>
            <person name="He G."/>
            <person name="Johnson J."/>
            <person name="Nolan M."/>
            <person name="Tritt A."/>
            <person name="Barry K.W."/>
            <person name="Grigoriev I.V."/>
            <person name="Nagy L.G."/>
            <person name="Hibbett D."/>
            <person name="Henrissat B."/>
            <person name="Matheny P.B."/>
            <person name="Labbe J."/>
            <person name="Martin F.M."/>
        </authorList>
    </citation>
    <scope>NUCLEOTIDE SEQUENCE</scope>
    <source>
        <strain evidence="1">HHB10654</strain>
    </source>
</reference>
<gene>
    <name evidence="1" type="ORF">BV25DRAFT_780779</name>
</gene>
<proteinExistence type="predicted"/>
<sequence length="176" mass="18779">MGLALSTPSPHIQYPPPVLSDLYCIKRRVMWERQYLWLECSVATTARVLSSCLSSYAKPNFTIFIVTPSSVGLWTDCAITDVSTESLGLFARRSCASIETSSFGLTTGFPVDSATVAASCSPSSSSPSRWTVTASPEASSKIIASFGIVASPPVQKKFSGMTCRPRFVGCSGSSRV</sequence>
<keyword evidence="2" id="KW-1185">Reference proteome</keyword>
<comment type="caution">
    <text evidence="1">The sequence shown here is derived from an EMBL/GenBank/DDBJ whole genome shotgun (WGS) entry which is preliminary data.</text>
</comment>
<reference evidence="1" key="1">
    <citation type="submission" date="2021-03" db="EMBL/GenBank/DDBJ databases">
        <authorList>
            <consortium name="DOE Joint Genome Institute"/>
            <person name="Ahrendt S."/>
            <person name="Looney B.P."/>
            <person name="Miyauchi S."/>
            <person name="Morin E."/>
            <person name="Drula E."/>
            <person name="Courty P.E."/>
            <person name="Chicoki N."/>
            <person name="Fauchery L."/>
            <person name="Kohler A."/>
            <person name="Kuo A."/>
            <person name="Labutti K."/>
            <person name="Pangilinan J."/>
            <person name="Lipzen A."/>
            <person name="Riley R."/>
            <person name="Andreopoulos W."/>
            <person name="He G."/>
            <person name="Johnson J."/>
            <person name="Barry K.W."/>
            <person name="Grigoriev I.V."/>
            <person name="Nagy L."/>
            <person name="Hibbett D."/>
            <person name="Henrissat B."/>
            <person name="Matheny P.B."/>
            <person name="Labbe J."/>
            <person name="Martin F."/>
        </authorList>
    </citation>
    <scope>NUCLEOTIDE SEQUENCE</scope>
    <source>
        <strain evidence="1">HHB10654</strain>
    </source>
</reference>
<accession>A0ACB8SYR2</accession>
<dbReference type="EMBL" id="MU277213">
    <property type="protein sequence ID" value="KAI0061353.1"/>
    <property type="molecule type" value="Genomic_DNA"/>
</dbReference>
<protein>
    <submittedName>
        <fullName evidence="1">Uncharacterized protein</fullName>
    </submittedName>
</protein>
<organism evidence="1 2">
    <name type="scientific">Artomyces pyxidatus</name>
    <dbReference type="NCBI Taxonomy" id="48021"/>
    <lineage>
        <taxon>Eukaryota</taxon>
        <taxon>Fungi</taxon>
        <taxon>Dikarya</taxon>
        <taxon>Basidiomycota</taxon>
        <taxon>Agaricomycotina</taxon>
        <taxon>Agaricomycetes</taxon>
        <taxon>Russulales</taxon>
        <taxon>Auriscalpiaceae</taxon>
        <taxon>Artomyces</taxon>
    </lineage>
</organism>